<reference evidence="2" key="1">
    <citation type="submission" date="2020-12" db="EMBL/GenBank/DDBJ databases">
        <title>Metabolic potential, ecology and presence of endohyphal bacteria is reflected in genomic diversity of Mucoromycotina.</title>
        <authorList>
            <person name="Muszewska A."/>
            <person name="Okrasinska A."/>
            <person name="Steczkiewicz K."/>
            <person name="Drgas O."/>
            <person name="Orlowska M."/>
            <person name="Perlinska-Lenart U."/>
            <person name="Aleksandrzak-Piekarczyk T."/>
            <person name="Szatraj K."/>
            <person name="Zielenkiewicz U."/>
            <person name="Pilsyk S."/>
            <person name="Malc E."/>
            <person name="Mieczkowski P."/>
            <person name="Kruszewska J.S."/>
            <person name="Biernat P."/>
            <person name="Pawlowska J."/>
        </authorList>
    </citation>
    <scope>NUCLEOTIDE SEQUENCE</scope>
    <source>
        <strain evidence="2">CBS 226.32</strain>
    </source>
</reference>
<organism evidence="2 3">
    <name type="scientific">Mucor plumbeus</name>
    <dbReference type="NCBI Taxonomy" id="97098"/>
    <lineage>
        <taxon>Eukaryota</taxon>
        <taxon>Fungi</taxon>
        <taxon>Fungi incertae sedis</taxon>
        <taxon>Mucoromycota</taxon>
        <taxon>Mucoromycotina</taxon>
        <taxon>Mucoromycetes</taxon>
        <taxon>Mucorales</taxon>
        <taxon>Mucorineae</taxon>
        <taxon>Mucoraceae</taxon>
        <taxon>Mucor</taxon>
    </lineage>
</organism>
<dbReference type="Pfam" id="PF14566">
    <property type="entry name" value="PTPlike_phytase"/>
    <property type="match status" value="3"/>
</dbReference>
<dbReference type="OrthoDB" id="66369at2759"/>
<dbReference type="Gene3D" id="3.90.190.10">
    <property type="entry name" value="Protein tyrosine phosphatase superfamily"/>
    <property type="match status" value="3"/>
</dbReference>
<keyword evidence="3" id="KW-1185">Reference proteome</keyword>
<feature type="compositionally biased region" description="Polar residues" evidence="1">
    <location>
        <begin position="1"/>
        <end position="19"/>
    </location>
</feature>
<feature type="compositionally biased region" description="Polar residues" evidence="1">
    <location>
        <begin position="73"/>
        <end position="94"/>
    </location>
</feature>
<feature type="region of interest" description="Disordered" evidence="1">
    <location>
        <begin position="1"/>
        <end position="112"/>
    </location>
</feature>
<evidence type="ECO:0000313" key="3">
    <source>
        <dbReference type="Proteomes" id="UP000650833"/>
    </source>
</evidence>
<dbReference type="EMBL" id="JAEPRC010000364">
    <property type="protein sequence ID" value="KAG2199112.1"/>
    <property type="molecule type" value="Genomic_DNA"/>
</dbReference>
<dbReference type="Proteomes" id="UP000650833">
    <property type="component" value="Unassembled WGS sequence"/>
</dbReference>
<evidence type="ECO:0000313" key="2">
    <source>
        <dbReference type="EMBL" id="KAG2199112.1"/>
    </source>
</evidence>
<dbReference type="SUPFAM" id="SSF52799">
    <property type="entry name" value="(Phosphotyrosine protein) phosphatases II"/>
    <property type="match status" value="3"/>
</dbReference>
<dbReference type="InterPro" id="IPR029021">
    <property type="entry name" value="Prot-tyrosine_phosphatase-like"/>
</dbReference>
<accession>A0A8H7QUS4</accession>
<evidence type="ECO:0008006" key="4">
    <source>
        <dbReference type="Google" id="ProtNLM"/>
    </source>
</evidence>
<comment type="caution">
    <text evidence="2">The sequence shown here is derived from an EMBL/GenBank/DDBJ whole genome shotgun (WGS) entry which is preliminary data.</text>
</comment>
<evidence type="ECO:0000256" key="1">
    <source>
        <dbReference type="SAM" id="MobiDB-lite"/>
    </source>
</evidence>
<dbReference type="CDD" id="cd14496">
    <property type="entry name" value="PTP_paladin"/>
    <property type="match status" value="1"/>
</dbReference>
<dbReference type="PANTHER" id="PTHR23339">
    <property type="entry name" value="TYROSINE SPECIFIC PROTEIN PHOSPHATASE AND DUAL SPECIFICITY PROTEIN PHOSPHATASE"/>
    <property type="match status" value="1"/>
</dbReference>
<feature type="compositionally biased region" description="Polar residues" evidence="1">
    <location>
        <begin position="102"/>
        <end position="111"/>
    </location>
</feature>
<sequence>MTDSPPKTTNSSESSSPLTAYSALLHGQEESGAPTSPRLKKRKLPQHEQSKKRSRYIPKRIDETGSPIRHNLAYSSLPPSRSNSPAPGSINPETMVTKEEQPSTPLSQAAGSQDPRYLLNAVKNLMRTRHGSVLIRNTILKMDHFEKGMNTKLDFHLQGAPNFRVADLNVYGVAQPTTIGLSTVLALLNCHPKSNIKTSCTWFLTREEPLIYLNGHPYVLRDYADPLQNMVSFLGINASRLEKLEERLKRDVVKEAKNMGGLILVHQELIDGTIVPCFIAADQVQTPRELFEEFQQHGYRLKYFRIPISPEQAPEDNYFDEYVRVIKSLDPTDPLIFNCGMGAVRTTVGIVIAQIIRRIQLLELNAPDPFPIPGWNYSDANSSDNPNDMPAITPELFKGWEEVDSIQSQNHALLRLVYILEQGLNSKMSPSSAIEWALERGSMIENLKEAIMGNYHVITALTAVLDSGNFSKKMMDEVIDQSDAVINLREDILMNRIKQTTQLTAGYESKNSNISKAAVGLQRYFSLLCFTAYINESADTQFEMKFSDWLKARTEIWTMLQSIRRKSPKLYLFRPVDDLHRLIHTNTFSASLNSYRRHNALGYGPGMFEMIGAGGQLGSVSPEIEEFILKSRTGVVLTSQTILKIDFWNSSQLDVDEHNQLQKLPTPGGINTEEDDCNSIVSKRPQRHHVFLVEGGSNFRRIKHTHVYGIAQPTVDGLRTVIRRLLTDQPKNDKIQWINLREEPIIYINGIPYVLRDRYFTLRNIKVYKGITGERLEQLEERLKQDVIREVLNYDGRILLHGEDKDGNVLAAWEEVNTNDIMTVREVMTSVAVEIAEELDSDTSSSDSSATKVALRHEDVLDYCRVPVTAEKAPEWCDFDEIRNLITSTDLSKTALIMNCQVGLGRSTLGTVIATLITRWIKPSHIKEENDHRHKCQYLNYQIVNSLLRVIKNGLEIKHTVDNVIDKCGAFLNLREMIESEHIKSEHEDDEAKKKAHIKRAIASLQRYFVLLCFEAYLDSTSPESLNSTETFESWITRRPEIGTLLEEFKHPNEQLITPVEKSIGDGVALSSEIMSVVASRHGQVLAQQTILKHDAFPGCQKMSLKEKIEGAYNFRRVQVQDVKSCVKLPNKAADDSGLAADLERSDEDELAPPYICGCAMPSKDAIKAVLNSMNAGPGGKRKVLWTCLREEPVLYVNKQPYVLRLFQDPLKNLESTGITTDRVEGMEERMKLEAINEWKEYDGRLLLHDEKPNEKGEFDLVGMWESIRTEDIETPKETFQSIIDEGYQVDYLRIPITDEQAPIPDVFDQLICRTKNANTGVDVLYNCQMGRGRTTTGMVTACLMAMIMNNDSIMMDKNGSIIIDSPQSTKRSFIYNSENEESMEESYHNGEFKIILQLVSMLTYGKLAKRLTDKAINLCDHMQSLRKAIFDYKLRMDAIEDQKSKQYKAIKEVALNYLIRYFYLIVFANYLLEQLALTRLQQSCSTTNEPEAICDETMDKASTFKQWLEGRREITNILKLQPVELS</sequence>
<protein>
    <recommendedName>
        <fullName evidence="4">Paladin</fullName>
    </recommendedName>
</protein>
<gene>
    <name evidence="2" type="ORF">INT46_010520</name>
</gene>
<dbReference type="SMART" id="SM01301">
    <property type="entry name" value="PTPlike_phytase"/>
    <property type="match status" value="3"/>
</dbReference>
<name>A0A8H7QUS4_9FUNG</name>
<dbReference type="InterPro" id="IPR050561">
    <property type="entry name" value="PTP"/>
</dbReference>
<proteinExistence type="predicted"/>